<dbReference type="GO" id="GO:0005743">
    <property type="term" value="C:mitochondrial inner membrane"/>
    <property type="evidence" value="ECO:0007669"/>
    <property type="project" value="TreeGrafter"/>
</dbReference>
<keyword evidence="7 14" id="KW-0378">Hydrolase</keyword>
<evidence type="ECO:0000256" key="5">
    <source>
        <dbReference type="ARBA" id="ARBA00022723"/>
    </source>
</evidence>
<comment type="similarity">
    <text evidence="3 14">Belongs to the DNA/RNA non-specific endonuclease family.</text>
</comment>
<evidence type="ECO:0000313" key="18">
    <source>
        <dbReference type="EMBL" id="CAG5133987.1"/>
    </source>
</evidence>
<keyword evidence="11" id="KW-1015">Disulfide bond</keyword>
<name>A0A8S3ZWG0_9EUPU</name>
<dbReference type="InterPro" id="IPR044925">
    <property type="entry name" value="His-Me_finger_sf"/>
</dbReference>
<evidence type="ECO:0000256" key="11">
    <source>
        <dbReference type="ARBA" id="ARBA00023157"/>
    </source>
</evidence>
<evidence type="ECO:0000313" key="19">
    <source>
        <dbReference type="Proteomes" id="UP000678393"/>
    </source>
</evidence>
<evidence type="ECO:0000256" key="6">
    <source>
        <dbReference type="ARBA" id="ARBA00022759"/>
    </source>
</evidence>
<dbReference type="GO" id="GO:0005634">
    <property type="term" value="C:nucleus"/>
    <property type="evidence" value="ECO:0007669"/>
    <property type="project" value="TreeGrafter"/>
</dbReference>
<reference evidence="18" key="1">
    <citation type="submission" date="2021-04" db="EMBL/GenBank/DDBJ databases">
        <authorList>
            <consortium name="Molecular Ecology Group"/>
        </authorList>
    </citation>
    <scope>NUCLEOTIDE SEQUENCE</scope>
</reference>
<feature type="region of interest" description="Disordered" evidence="15">
    <location>
        <begin position="54"/>
        <end position="76"/>
    </location>
</feature>
<dbReference type="Gene3D" id="3.40.570.10">
    <property type="entry name" value="Extracellular Endonuclease, subunit A"/>
    <property type="match status" value="1"/>
</dbReference>
<evidence type="ECO:0000256" key="9">
    <source>
        <dbReference type="ARBA" id="ARBA00022946"/>
    </source>
</evidence>
<dbReference type="SUPFAM" id="SSF54060">
    <property type="entry name" value="His-Me finger endonucleases"/>
    <property type="match status" value="1"/>
</dbReference>
<proteinExistence type="inferred from homology"/>
<evidence type="ECO:0000256" key="8">
    <source>
        <dbReference type="ARBA" id="ARBA00022842"/>
    </source>
</evidence>
<dbReference type="InterPro" id="IPR020821">
    <property type="entry name" value="ENPP1-3/EXOG-like_nuc-like"/>
</dbReference>
<evidence type="ECO:0000256" key="1">
    <source>
        <dbReference type="ARBA" id="ARBA00001946"/>
    </source>
</evidence>
<comment type="cofactor">
    <cofactor evidence="1 14">
        <name>Mg(2+)</name>
        <dbReference type="ChEBI" id="CHEBI:18420"/>
    </cofactor>
</comment>
<sequence length="315" mass="35562">MVFSRTSAAIAAMSACVGFYMGNRFHPKEDFNTFISLHAKSAVQQKDAIESGFQLPDTNSKQTPASASTSSSTPPVSNVGQIVKYGFPSTDNLRSYDDFILSYDRRTRTANWVLEHLTQDKVTRVKGIERSKMKFIEDTSIHEFHRSTNKDYQGSGYDRGHLAAAANHRHSEKAMNQTFLLSNTAPQVGEGFNRNAWNNLEKYVRAVARNNKNVYVCTGPLYLPRKEPDGKTYVKYEVIGQNHVAVPTHFFKVLLIENEKGQFDLQSYVMPNQPLPDIKLQHFLVPLETIERAAGLLFYQNIPKTSYRKINAAAS</sequence>
<evidence type="ECO:0000259" key="16">
    <source>
        <dbReference type="SMART" id="SM00477"/>
    </source>
</evidence>
<dbReference type="SMART" id="SM00892">
    <property type="entry name" value="Endonuclease_NS"/>
    <property type="match status" value="1"/>
</dbReference>
<dbReference type="PANTHER" id="PTHR13966:SF5">
    <property type="entry name" value="ENDONUCLEASE G, MITOCHONDRIAL"/>
    <property type="match status" value="1"/>
</dbReference>
<dbReference type="FunFam" id="3.40.570.10:FF:000002">
    <property type="entry name" value="Endonuclease G, mitochondrial"/>
    <property type="match status" value="1"/>
</dbReference>
<evidence type="ECO:0000256" key="12">
    <source>
        <dbReference type="PIRSR" id="PIRSR640255-1"/>
    </source>
</evidence>
<keyword evidence="6 14" id="KW-0255">Endonuclease</keyword>
<dbReference type="PROSITE" id="PS01070">
    <property type="entry name" value="NUCLEASE_NON_SPEC"/>
    <property type="match status" value="1"/>
</dbReference>
<evidence type="ECO:0000256" key="14">
    <source>
        <dbReference type="RuleBase" id="RU366055"/>
    </source>
</evidence>
<evidence type="ECO:0000256" key="10">
    <source>
        <dbReference type="ARBA" id="ARBA00023128"/>
    </source>
</evidence>
<dbReference type="InterPro" id="IPR040255">
    <property type="entry name" value="Non-specific_endonuclease"/>
</dbReference>
<dbReference type="GO" id="GO:0003676">
    <property type="term" value="F:nucleic acid binding"/>
    <property type="evidence" value="ECO:0007669"/>
    <property type="project" value="InterPro"/>
</dbReference>
<dbReference type="Proteomes" id="UP000678393">
    <property type="component" value="Unassembled WGS sequence"/>
</dbReference>
<dbReference type="GO" id="GO:0046872">
    <property type="term" value="F:metal ion binding"/>
    <property type="evidence" value="ECO:0007669"/>
    <property type="project" value="UniProtKB-KW"/>
</dbReference>
<dbReference type="PROSITE" id="PS51257">
    <property type="entry name" value="PROKAR_LIPOPROTEIN"/>
    <property type="match status" value="1"/>
</dbReference>
<comment type="subcellular location">
    <subcellularLocation>
        <location evidence="2">Mitochondrion</location>
    </subcellularLocation>
</comment>
<keyword evidence="10" id="KW-0496">Mitochondrion</keyword>
<keyword evidence="4 14" id="KW-0540">Nuclease</keyword>
<dbReference type="GO" id="GO:0000014">
    <property type="term" value="F:single-stranded DNA endodeoxyribonuclease activity"/>
    <property type="evidence" value="ECO:0007669"/>
    <property type="project" value="TreeGrafter"/>
</dbReference>
<gene>
    <name evidence="18" type="ORF">CUNI_LOCUS19545</name>
</gene>
<dbReference type="CDD" id="cd00091">
    <property type="entry name" value="NUC"/>
    <property type="match status" value="1"/>
</dbReference>
<evidence type="ECO:0000256" key="4">
    <source>
        <dbReference type="ARBA" id="ARBA00022722"/>
    </source>
</evidence>
<keyword evidence="9" id="KW-0809">Transit peptide</keyword>
<keyword evidence="8" id="KW-0460">Magnesium</keyword>
<dbReference type="GO" id="GO:0004521">
    <property type="term" value="F:RNA endonuclease activity"/>
    <property type="evidence" value="ECO:0007669"/>
    <property type="project" value="TreeGrafter"/>
</dbReference>
<comment type="caution">
    <text evidence="18">The sequence shown here is derived from an EMBL/GenBank/DDBJ whole genome shotgun (WGS) entry which is preliminary data.</text>
</comment>
<dbReference type="EMBL" id="CAJHNH020006668">
    <property type="protein sequence ID" value="CAG5133987.1"/>
    <property type="molecule type" value="Genomic_DNA"/>
</dbReference>
<dbReference type="OrthoDB" id="5418055at2759"/>
<feature type="domain" description="DNA/RNA non-specific endonuclease/pyrophosphatase/phosphodiesterase" evidence="17">
    <location>
        <begin position="95"/>
        <end position="305"/>
    </location>
</feature>
<dbReference type="AlphaFoldDB" id="A0A8S3ZWG0"/>
<dbReference type="SMART" id="SM00477">
    <property type="entry name" value="NUC"/>
    <property type="match status" value="1"/>
</dbReference>
<dbReference type="InterPro" id="IPR001604">
    <property type="entry name" value="Endo_G_ENPP1-like_dom"/>
</dbReference>
<keyword evidence="19" id="KW-1185">Reference proteome</keyword>
<evidence type="ECO:0000256" key="13">
    <source>
        <dbReference type="PIRSR" id="PIRSR640255-2"/>
    </source>
</evidence>
<protein>
    <recommendedName>
        <fullName evidence="14">Endonuclease</fullName>
        <ecNumber evidence="14">3.1.30.-</ecNumber>
    </recommendedName>
</protein>
<organism evidence="18 19">
    <name type="scientific">Candidula unifasciata</name>
    <dbReference type="NCBI Taxonomy" id="100452"/>
    <lineage>
        <taxon>Eukaryota</taxon>
        <taxon>Metazoa</taxon>
        <taxon>Spiralia</taxon>
        <taxon>Lophotrochozoa</taxon>
        <taxon>Mollusca</taxon>
        <taxon>Gastropoda</taxon>
        <taxon>Heterobranchia</taxon>
        <taxon>Euthyneura</taxon>
        <taxon>Panpulmonata</taxon>
        <taxon>Eupulmonata</taxon>
        <taxon>Stylommatophora</taxon>
        <taxon>Helicina</taxon>
        <taxon>Helicoidea</taxon>
        <taxon>Geomitridae</taxon>
        <taxon>Candidula</taxon>
    </lineage>
</organism>
<evidence type="ECO:0000256" key="3">
    <source>
        <dbReference type="ARBA" id="ARBA00010052"/>
    </source>
</evidence>
<evidence type="ECO:0000256" key="15">
    <source>
        <dbReference type="SAM" id="MobiDB-lite"/>
    </source>
</evidence>
<dbReference type="InterPro" id="IPR044929">
    <property type="entry name" value="DNA/RNA_non-sp_Endonuclease_sf"/>
</dbReference>
<evidence type="ECO:0000259" key="17">
    <source>
        <dbReference type="SMART" id="SM00892"/>
    </source>
</evidence>
<dbReference type="PANTHER" id="PTHR13966">
    <property type="entry name" value="ENDONUCLEASE RELATED"/>
    <property type="match status" value="1"/>
</dbReference>
<feature type="active site" description="Proton acceptor" evidence="12">
    <location>
        <position position="161"/>
    </location>
</feature>
<accession>A0A8S3ZWG0</accession>
<feature type="domain" description="ENPP1-3/EXOG-like endonuclease/phosphodiesterase" evidence="16">
    <location>
        <begin position="96"/>
        <end position="305"/>
    </location>
</feature>
<feature type="binding site" evidence="13">
    <location>
        <position position="193"/>
    </location>
    <ligand>
        <name>Mg(2+)</name>
        <dbReference type="ChEBI" id="CHEBI:18420"/>
        <note>catalytic</note>
    </ligand>
</feature>
<dbReference type="EC" id="3.1.30.-" evidence="14"/>
<evidence type="ECO:0000256" key="2">
    <source>
        <dbReference type="ARBA" id="ARBA00004173"/>
    </source>
</evidence>
<dbReference type="Pfam" id="PF01223">
    <property type="entry name" value="Endonuclease_NS"/>
    <property type="match status" value="1"/>
</dbReference>
<feature type="compositionally biased region" description="Low complexity" evidence="15">
    <location>
        <begin position="63"/>
        <end position="75"/>
    </location>
</feature>
<keyword evidence="5 13" id="KW-0479">Metal-binding</keyword>
<dbReference type="GO" id="GO:0006309">
    <property type="term" value="P:apoptotic DNA fragmentation"/>
    <property type="evidence" value="ECO:0007669"/>
    <property type="project" value="TreeGrafter"/>
</dbReference>
<evidence type="ECO:0000256" key="7">
    <source>
        <dbReference type="ARBA" id="ARBA00022801"/>
    </source>
</evidence>
<dbReference type="InterPro" id="IPR018524">
    <property type="entry name" value="DNA/RNA_endonuclease_AS"/>
</dbReference>